<proteinExistence type="predicted"/>
<comment type="caution">
    <text evidence="1">The sequence shown here is derived from an EMBL/GenBank/DDBJ whole genome shotgun (WGS) entry which is preliminary data.</text>
</comment>
<keyword evidence="2" id="KW-1185">Reference proteome</keyword>
<evidence type="ECO:0000313" key="1">
    <source>
        <dbReference type="EMBL" id="NNU33330.1"/>
    </source>
</evidence>
<evidence type="ECO:0000313" key="2">
    <source>
        <dbReference type="Proteomes" id="UP000566071"/>
    </source>
</evidence>
<protein>
    <recommendedName>
        <fullName evidence="3">CobQ/CobB/MinD/ParA nucleotide binding domain-containing protein</fullName>
    </recommendedName>
</protein>
<dbReference type="EMBL" id="JABFCR010000008">
    <property type="protein sequence ID" value="NNU33330.1"/>
    <property type="molecule type" value="Genomic_DNA"/>
</dbReference>
<accession>A0ABX1W4X2</accession>
<name>A0ABX1W4X2_9SPHI</name>
<dbReference type="Proteomes" id="UP000566071">
    <property type="component" value="Unassembled WGS sequence"/>
</dbReference>
<evidence type="ECO:0008006" key="3">
    <source>
        <dbReference type="Google" id="ProtNLM"/>
    </source>
</evidence>
<dbReference type="Gene3D" id="3.40.50.300">
    <property type="entry name" value="P-loop containing nucleotide triphosphate hydrolases"/>
    <property type="match status" value="1"/>
</dbReference>
<gene>
    <name evidence="1" type="ORF">HK413_02625</name>
</gene>
<sequence length="71" mass="8279">MFDVIIIEASALDTLNVSKEWVQFSDKIITVFEAGHNITEKYKRHIQYLKNQNGKFIGWVINLVRPEGEEN</sequence>
<dbReference type="InterPro" id="IPR027417">
    <property type="entry name" value="P-loop_NTPase"/>
</dbReference>
<reference evidence="1 2" key="1">
    <citation type="submission" date="2020-05" db="EMBL/GenBank/DDBJ databases">
        <authorList>
            <person name="Khan S.A."/>
            <person name="Jeon C.O."/>
            <person name="Chun B.H."/>
        </authorList>
    </citation>
    <scope>NUCLEOTIDE SEQUENCE [LARGE SCALE GENOMIC DNA]</scope>
    <source>
        <strain evidence="1 2">S1162</strain>
    </source>
</reference>
<dbReference type="RefSeq" id="WP_175269028.1">
    <property type="nucleotide sequence ID" value="NZ_JABFCR010000008.1"/>
</dbReference>
<organism evidence="1 2">
    <name type="scientific">Mucilaginibacter humi</name>
    <dbReference type="NCBI Taxonomy" id="2732510"/>
    <lineage>
        <taxon>Bacteria</taxon>
        <taxon>Pseudomonadati</taxon>
        <taxon>Bacteroidota</taxon>
        <taxon>Sphingobacteriia</taxon>
        <taxon>Sphingobacteriales</taxon>
        <taxon>Sphingobacteriaceae</taxon>
        <taxon>Mucilaginibacter</taxon>
    </lineage>
</organism>